<name>A0A178IND7_9BACT</name>
<evidence type="ECO:0000313" key="3">
    <source>
        <dbReference type="Proteomes" id="UP000078486"/>
    </source>
</evidence>
<evidence type="ECO:0008006" key="4">
    <source>
        <dbReference type="Google" id="ProtNLM"/>
    </source>
</evidence>
<feature type="signal peptide" evidence="1">
    <location>
        <begin position="1"/>
        <end position="26"/>
    </location>
</feature>
<proteinExistence type="predicted"/>
<reference evidence="2 3" key="1">
    <citation type="submission" date="2016-01" db="EMBL/GenBank/DDBJ databases">
        <title>High potential of lignocellulose degradation of a new Verrucomicrobia species.</title>
        <authorList>
            <person name="Wang Y."/>
            <person name="Shi Y."/>
            <person name="Qiu Z."/>
            <person name="Liu S."/>
            <person name="Yang H."/>
        </authorList>
    </citation>
    <scope>NUCLEOTIDE SEQUENCE [LARGE SCALE GENOMIC DNA]</scope>
    <source>
        <strain evidence="2 3">TSB47</strain>
    </source>
</reference>
<sequence>MKQNHCLLRATSAALLSLLILAPALRADDAAKPVTVSQLLSAIDTHVGKEVTVEGMAVWVCPHMGCKAQLTDADGASKQKLLVSQGAKMDKFTTELQGDTLRVTGIFRERRVTAADLDAQEAAIKNPPPAAHDHAHGGADCANCPDKKAAAADPEKAAKARENQLAQIAKQREMLAKSSKGYLSFVSIEGEKWARAE</sequence>
<feature type="chain" id="PRO_5008089161" description="HMA domain-containing protein" evidence="1">
    <location>
        <begin position="27"/>
        <end position="197"/>
    </location>
</feature>
<dbReference type="EMBL" id="LRRQ01000050">
    <property type="protein sequence ID" value="OAM90709.1"/>
    <property type="molecule type" value="Genomic_DNA"/>
</dbReference>
<dbReference type="RefSeq" id="WP_068769397.1">
    <property type="nucleotide sequence ID" value="NZ_CP109796.1"/>
</dbReference>
<keyword evidence="3" id="KW-1185">Reference proteome</keyword>
<dbReference type="AlphaFoldDB" id="A0A178IND7"/>
<dbReference type="Proteomes" id="UP000078486">
    <property type="component" value="Unassembled WGS sequence"/>
</dbReference>
<comment type="caution">
    <text evidence="2">The sequence shown here is derived from an EMBL/GenBank/DDBJ whole genome shotgun (WGS) entry which is preliminary data.</text>
</comment>
<dbReference type="STRING" id="1184151.AW736_06600"/>
<keyword evidence="1" id="KW-0732">Signal</keyword>
<evidence type="ECO:0000256" key="1">
    <source>
        <dbReference type="SAM" id="SignalP"/>
    </source>
</evidence>
<accession>A0A178IND7</accession>
<organism evidence="2 3">
    <name type="scientific">Termitidicoccus mucosus</name>
    <dbReference type="NCBI Taxonomy" id="1184151"/>
    <lineage>
        <taxon>Bacteria</taxon>
        <taxon>Pseudomonadati</taxon>
        <taxon>Verrucomicrobiota</taxon>
        <taxon>Opitutia</taxon>
        <taxon>Opitutales</taxon>
        <taxon>Opitutaceae</taxon>
        <taxon>Termitidicoccus</taxon>
    </lineage>
</organism>
<protein>
    <recommendedName>
        <fullName evidence="4">HMA domain-containing protein</fullName>
    </recommendedName>
</protein>
<evidence type="ECO:0000313" key="2">
    <source>
        <dbReference type="EMBL" id="OAM90709.1"/>
    </source>
</evidence>
<gene>
    <name evidence="2" type="ORF">AW736_06600</name>
</gene>
<dbReference type="OrthoDB" id="1118652at2"/>